<protein>
    <submittedName>
        <fullName evidence="1">Uncharacterized protein</fullName>
    </submittedName>
</protein>
<gene>
    <name evidence="1" type="ORF">OCBIM_22007010mg</name>
</gene>
<proteinExistence type="predicted"/>
<dbReference type="AlphaFoldDB" id="A0A0L8HSS2"/>
<accession>A0A0L8HSS2</accession>
<evidence type="ECO:0000313" key="1">
    <source>
        <dbReference type="EMBL" id="KOF92254.1"/>
    </source>
</evidence>
<sequence>MSLLSLKPTLINCIPAMTIPIFQAYLVRPCCLRYSFSFQYNSPDAASIKFFMLNTFHAKPTETNAVQVIRTCFRIMNYLN</sequence>
<reference evidence="1" key="1">
    <citation type="submission" date="2015-07" db="EMBL/GenBank/DDBJ databases">
        <title>MeaNS - Measles Nucleotide Surveillance Program.</title>
        <authorList>
            <person name="Tran T."/>
            <person name="Druce J."/>
        </authorList>
    </citation>
    <scope>NUCLEOTIDE SEQUENCE</scope>
    <source>
        <strain evidence="1">UCB-OBI-ISO-001</strain>
        <tissue evidence="1">Gonad</tissue>
    </source>
</reference>
<organism evidence="1">
    <name type="scientific">Octopus bimaculoides</name>
    <name type="common">California two-spotted octopus</name>
    <dbReference type="NCBI Taxonomy" id="37653"/>
    <lineage>
        <taxon>Eukaryota</taxon>
        <taxon>Metazoa</taxon>
        <taxon>Spiralia</taxon>
        <taxon>Lophotrochozoa</taxon>
        <taxon>Mollusca</taxon>
        <taxon>Cephalopoda</taxon>
        <taxon>Coleoidea</taxon>
        <taxon>Octopodiformes</taxon>
        <taxon>Octopoda</taxon>
        <taxon>Incirrata</taxon>
        <taxon>Octopodidae</taxon>
        <taxon>Octopus</taxon>
    </lineage>
</organism>
<dbReference type="EMBL" id="KQ417370">
    <property type="protein sequence ID" value="KOF92254.1"/>
    <property type="molecule type" value="Genomic_DNA"/>
</dbReference>
<name>A0A0L8HSS2_OCTBM</name>